<dbReference type="InterPro" id="IPR035848">
    <property type="entry name" value="SH3BP2"/>
</dbReference>
<dbReference type="PANTHER" id="PTHR15126:SF4">
    <property type="entry name" value="SH3 DOMAIN-BINDING PROTEIN 2"/>
    <property type="match status" value="1"/>
</dbReference>
<dbReference type="PROSITE" id="PS50001">
    <property type="entry name" value="SH2"/>
    <property type="match status" value="1"/>
</dbReference>
<dbReference type="AlphaFoldDB" id="A0A210QKH2"/>
<dbReference type="Gene3D" id="3.30.505.10">
    <property type="entry name" value="SH2 domain"/>
    <property type="match status" value="1"/>
</dbReference>
<dbReference type="Gene3D" id="2.30.29.30">
    <property type="entry name" value="Pleckstrin-homology domain (PH domain)/Phosphotyrosine-binding domain (PTB)"/>
    <property type="match status" value="1"/>
</dbReference>
<dbReference type="SMART" id="SM00233">
    <property type="entry name" value="PH"/>
    <property type="match status" value="1"/>
</dbReference>
<feature type="domain" description="SH2" evidence="4">
    <location>
        <begin position="283"/>
        <end position="359"/>
    </location>
</feature>
<evidence type="ECO:0000256" key="2">
    <source>
        <dbReference type="PROSITE-ProRule" id="PRU00191"/>
    </source>
</evidence>
<dbReference type="OrthoDB" id="6116659at2759"/>
<feature type="region of interest" description="Disordered" evidence="3">
    <location>
        <begin position="189"/>
        <end position="239"/>
    </location>
</feature>
<accession>A0A210QKH2</accession>
<organism evidence="6 7">
    <name type="scientific">Mizuhopecten yessoensis</name>
    <name type="common">Japanese scallop</name>
    <name type="synonym">Patinopecten yessoensis</name>
    <dbReference type="NCBI Taxonomy" id="6573"/>
    <lineage>
        <taxon>Eukaryota</taxon>
        <taxon>Metazoa</taxon>
        <taxon>Spiralia</taxon>
        <taxon>Lophotrochozoa</taxon>
        <taxon>Mollusca</taxon>
        <taxon>Bivalvia</taxon>
        <taxon>Autobranchia</taxon>
        <taxon>Pteriomorphia</taxon>
        <taxon>Pectinida</taxon>
        <taxon>Pectinoidea</taxon>
        <taxon>Pectinidae</taxon>
        <taxon>Mizuhopecten</taxon>
    </lineage>
</organism>
<feature type="compositionally biased region" description="Basic and acidic residues" evidence="3">
    <location>
        <begin position="227"/>
        <end position="239"/>
    </location>
</feature>
<dbReference type="InterPro" id="IPR001849">
    <property type="entry name" value="PH_domain"/>
</dbReference>
<dbReference type="InterPro" id="IPR011993">
    <property type="entry name" value="PH-like_dom_sf"/>
</dbReference>
<keyword evidence="7" id="KW-1185">Reference proteome</keyword>
<dbReference type="SUPFAM" id="SSF55550">
    <property type="entry name" value="SH2 domain"/>
    <property type="match status" value="1"/>
</dbReference>
<gene>
    <name evidence="6" type="ORF">KP79_PYT16924</name>
</gene>
<protein>
    <submittedName>
        <fullName evidence="6">SH3 domain-binding protein 2</fullName>
    </submittedName>
</protein>
<evidence type="ECO:0000256" key="1">
    <source>
        <dbReference type="ARBA" id="ARBA00022999"/>
    </source>
</evidence>
<dbReference type="PROSITE" id="PS50003">
    <property type="entry name" value="PH_DOMAIN"/>
    <property type="match status" value="1"/>
</dbReference>
<evidence type="ECO:0000259" key="4">
    <source>
        <dbReference type="PROSITE" id="PS50001"/>
    </source>
</evidence>
<name>A0A210QKH2_MIZYE</name>
<comment type="caution">
    <text evidence="6">The sequence shown here is derived from an EMBL/GenBank/DDBJ whole genome shotgun (WGS) entry which is preliminary data.</text>
</comment>
<evidence type="ECO:0000259" key="5">
    <source>
        <dbReference type="PROSITE" id="PS50003"/>
    </source>
</evidence>
<feature type="compositionally biased region" description="Acidic residues" evidence="3">
    <location>
        <begin position="264"/>
        <end position="280"/>
    </location>
</feature>
<dbReference type="InterPro" id="IPR000980">
    <property type="entry name" value="SH2"/>
</dbReference>
<dbReference type="InterPro" id="IPR036860">
    <property type="entry name" value="SH2_dom_sf"/>
</dbReference>
<evidence type="ECO:0000256" key="3">
    <source>
        <dbReference type="SAM" id="MobiDB-lite"/>
    </source>
</evidence>
<dbReference type="SMART" id="SM00252">
    <property type="entry name" value="SH2"/>
    <property type="match status" value="1"/>
</dbReference>
<reference evidence="6 7" key="1">
    <citation type="journal article" date="2017" name="Nat. Ecol. Evol.">
        <title>Scallop genome provides insights into evolution of bilaterian karyotype and development.</title>
        <authorList>
            <person name="Wang S."/>
            <person name="Zhang J."/>
            <person name="Jiao W."/>
            <person name="Li J."/>
            <person name="Xun X."/>
            <person name="Sun Y."/>
            <person name="Guo X."/>
            <person name="Huan P."/>
            <person name="Dong B."/>
            <person name="Zhang L."/>
            <person name="Hu X."/>
            <person name="Sun X."/>
            <person name="Wang J."/>
            <person name="Zhao C."/>
            <person name="Wang Y."/>
            <person name="Wang D."/>
            <person name="Huang X."/>
            <person name="Wang R."/>
            <person name="Lv J."/>
            <person name="Li Y."/>
            <person name="Zhang Z."/>
            <person name="Liu B."/>
            <person name="Lu W."/>
            <person name="Hui Y."/>
            <person name="Liang J."/>
            <person name="Zhou Z."/>
            <person name="Hou R."/>
            <person name="Li X."/>
            <person name="Liu Y."/>
            <person name="Li H."/>
            <person name="Ning X."/>
            <person name="Lin Y."/>
            <person name="Zhao L."/>
            <person name="Xing Q."/>
            <person name="Dou J."/>
            <person name="Li Y."/>
            <person name="Mao J."/>
            <person name="Guo H."/>
            <person name="Dou H."/>
            <person name="Li T."/>
            <person name="Mu C."/>
            <person name="Jiang W."/>
            <person name="Fu Q."/>
            <person name="Fu X."/>
            <person name="Miao Y."/>
            <person name="Liu J."/>
            <person name="Yu Q."/>
            <person name="Li R."/>
            <person name="Liao H."/>
            <person name="Li X."/>
            <person name="Kong Y."/>
            <person name="Jiang Z."/>
            <person name="Chourrout D."/>
            <person name="Li R."/>
            <person name="Bao Z."/>
        </authorList>
    </citation>
    <scope>NUCLEOTIDE SEQUENCE [LARGE SCALE GENOMIC DNA]</scope>
    <source>
        <strain evidence="6 7">PY_sf001</strain>
    </source>
</reference>
<dbReference type="EMBL" id="NEDP02003185">
    <property type="protein sequence ID" value="OWF49249.1"/>
    <property type="molecule type" value="Genomic_DNA"/>
</dbReference>
<evidence type="ECO:0000313" key="6">
    <source>
        <dbReference type="EMBL" id="OWF49249.1"/>
    </source>
</evidence>
<sequence>MLLTMALSKRRYQVMASDQFGNYKTENNFDYSVNGAKDLVKLGHVTKSGWLKRKTLPGNKRLSIGTMTWRSLFCCVSEGCMYHFESNTSKNPKTVFVLTGYNRVFRVDHQQRVNCFEIQPPVGVNSLKTYMFSCESDDDRLDWMKSIHDALLVANQQLPPDRHILMKFGYPEVERSVLVEAPTSGYSNIDELQEKKTQQAKPKTVERYNPWDQVFKEKSGSKKNKKTQSEEPKEGGEEHVYMNEENRRLYMNQLGKLEAGQQDQGEEEEEEEEEEEQEVEEDYLFESSDASAARALLKDLVIQTFLVRNSREQGRKVLVVKRKDEYKQHKISINGDIFCVEAAEQFRSLSKLIEYYKQNELCGSCLGNGYKYYER</sequence>
<proteinExistence type="predicted"/>
<evidence type="ECO:0000313" key="7">
    <source>
        <dbReference type="Proteomes" id="UP000242188"/>
    </source>
</evidence>
<dbReference type="PANTHER" id="PTHR15126">
    <property type="entry name" value="SH3-BINDING"/>
    <property type="match status" value="1"/>
</dbReference>
<feature type="domain" description="PH" evidence="5">
    <location>
        <begin position="44"/>
        <end position="152"/>
    </location>
</feature>
<keyword evidence="1 2" id="KW-0727">SH2 domain</keyword>
<dbReference type="GO" id="GO:0007165">
    <property type="term" value="P:signal transduction"/>
    <property type="evidence" value="ECO:0007669"/>
    <property type="project" value="InterPro"/>
</dbReference>
<dbReference type="Pfam" id="PF00169">
    <property type="entry name" value="PH"/>
    <property type="match status" value="1"/>
</dbReference>
<dbReference type="Pfam" id="PF00017">
    <property type="entry name" value="SH2"/>
    <property type="match status" value="1"/>
</dbReference>
<dbReference type="GO" id="GO:0017124">
    <property type="term" value="F:SH3 domain binding"/>
    <property type="evidence" value="ECO:0007669"/>
    <property type="project" value="TreeGrafter"/>
</dbReference>
<dbReference type="SUPFAM" id="SSF50729">
    <property type="entry name" value="PH domain-like"/>
    <property type="match status" value="1"/>
</dbReference>
<dbReference type="Proteomes" id="UP000242188">
    <property type="component" value="Unassembled WGS sequence"/>
</dbReference>
<feature type="region of interest" description="Disordered" evidence="3">
    <location>
        <begin position="258"/>
        <end position="280"/>
    </location>
</feature>